<dbReference type="Proteomes" id="UP000095283">
    <property type="component" value="Unplaced"/>
</dbReference>
<organism evidence="1 2">
    <name type="scientific">Heterorhabditis bacteriophora</name>
    <name type="common">Entomopathogenic nematode worm</name>
    <dbReference type="NCBI Taxonomy" id="37862"/>
    <lineage>
        <taxon>Eukaryota</taxon>
        <taxon>Metazoa</taxon>
        <taxon>Ecdysozoa</taxon>
        <taxon>Nematoda</taxon>
        <taxon>Chromadorea</taxon>
        <taxon>Rhabditida</taxon>
        <taxon>Rhabditina</taxon>
        <taxon>Rhabditomorpha</taxon>
        <taxon>Strongyloidea</taxon>
        <taxon>Heterorhabditidae</taxon>
        <taxon>Heterorhabditis</taxon>
    </lineage>
</organism>
<name>A0A1I7WRG7_HETBA</name>
<proteinExistence type="predicted"/>
<sequence>MIQTLETQRKPKFDVENYFTHLLLCSC</sequence>
<evidence type="ECO:0000313" key="1">
    <source>
        <dbReference type="Proteomes" id="UP000095283"/>
    </source>
</evidence>
<reference evidence="2" key="1">
    <citation type="submission" date="2016-11" db="UniProtKB">
        <authorList>
            <consortium name="WormBaseParasite"/>
        </authorList>
    </citation>
    <scope>IDENTIFICATION</scope>
</reference>
<dbReference type="AlphaFoldDB" id="A0A1I7WRG7"/>
<accession>A0A1I7WRG7</accession>
<evidence type="ECO:0000313" key="2">
    <source>
        <dbReference type="WBParaSite" id="Hba_07694"/>
    </source>
</evidence>
<dbReference type="WBParaSite" id="Hba_07694">
    <property type="protein sequence ID" value="Hba_07694"/>
    <property type="gene ID" value="Hba_07694"/>
</dbReference>
<keyword evidence="1" id="KW-1185">Reference proteome</keyword>
<protein>
    <submittedName>
        <fullName evidence="2">Uncharacterized protein</fullName>
    </submittedName>
</protein>